<protein>
    <recommendedName>
        <fullName evidence="6">3-hydroxyacyl-CoA dehydrogenase NAD binding domain-containing protein</fullName>
    </recommendedName>
</protein>
<evidence type="ECO:0000313" key="5">
    <source>
        <dbReference type="Proteomes" id="UP000258309"/>
    </source>
</evidence>
<dbReference type="PANTHER" id="PTHR48075:SF10">
    <property type="entry name" value="DEHYDROGENASE, PUTATIVE (AFU_ORTHOLOGUE AFUA_5G10070)-RELATED"/>
    <property type="match status" value="1"/>
</dbReference>
<dbReference type="InterPro" id="IPR011042">
    <property type="entry name" value="6-blade_b-propeller_TolB-like"/>
</dbReference>
<feature type="non-terminal residue" evidence="4">
    <location>
        <position position="599"/>
    </location>
</feature>
<dbReference type="Gene3D" id="2.120.10.30">
    <property type="entry name" value="TolB, C-terminal domain"/>
    <property type="match status" value="2"/>
</dbReference>
<dbReference type="InterPro" id="IPR000033">
    <property type="entry name" value="LDLR_classB_rpt"/>
</dbReference>
<dbReference type="OrthoDB" id="5958943at2759"/>
<evidence type="ECO:0008006" key="6">
    <source>
        <dbReference type="Google" id="ProtNLM"/>
    </source>
</evidence>
<dbReference type="InterPro" id="IPR036291">
    <property type="entry name" value="NAD(P)-bd_dom_sf"/>
</dbReference>
<dbReference type="GO" id="GO:0016616">
    <property type="term" value="F:oxidoreductase activity, acting on the CH-OH group of donors, NAD or NADP as acceptor"/>
    <property type="evidence" value="ECO:0007669"/>
    <property type="project" value="InterPro"/>
</dbReference>
<evidence type="ECO:0000313" key="4">
    <source>
        <dbReference type="EMBL" id="RFU24446.1"/>
    </source>
</evidence>
<sequence>MPLSWEPPHNHHQRPIAILGGGVLGRRIGAVWVSAGYDVHIRDPSSQQRLDALAYIKDNAASYAQQTGKPLGKAQVFESLEDTVKDSWLVIEAVPERIQIKIDTFKELEELAPADAILATNSSSYKSSEMLEKVSEKTKTRILNMHYYMPPECMVVELMTDGHTSEEIFPFMVRECLEAATVPYVARKESTGFIFNRLWAAVKREILTILHDGVSDPAEIDSIWNEMFIKGRSLPCHMMDSVGLDTVAFIESHYIKERGLSSEKTVDFLQKNYLDQGKLGNKSTKGGLYPPRDPNQTRILALDTGLSLAETSLTSGEIIELTTDGSVRRVLVRNQALPDGLIVVNERMYWTCMGTPGVNDGALYSANLDGLDIQTIISPGTINTPKQLTADESAKKIYFSDREGLRVYRCNLDGTELEIIVQTGNWEVREDMHDSMKWCVGITVAPKFGKFYWSQKGPSKASQGRIFCANISTPAGQSGKSRDDIQCIFSGLPEAIDLEVDEVSRKLYWTDRGEVPLGNSLYKANLDESGLPPSGPTSKNFEIIAKNLNEAIGLKLDLNNSQVYFTDLGGSIYRCDVDGKHKEKLYSDESRAFTGITIV</sequence>
<dbReference type="AlphaFoldDB" id="A0A3E2GTN2"/>
<feature type="domain" description="3-hydroxyacyl-CoA dehydrogenase NAD binding" evidence="3">
    <location>
        <begin position="16"/>
        <end position="174"/>
    </location>
</feature>
<evidence type="ECO:0000259" key="2">
    <source>
        <dbReference type="Pfam" id="PF00725"/>
    </source>
</evidence>
<dbReference type="SUPFAM" id="SSF48179">
    <property type="entry name" value="6-phosphogluconate dehydrogenase C-terminal domain-like"/>
    <property type="match status" value="1"/>
</dbReference>
<dbReference type="PANTHER" id="PTHR48075">
    <property type="entry name" value="3-HYDROXYACYL-COA DEHYDROGENASE FAMILY PROTEIN"/>
    <property type="match status" value="1"/>
</dbReference>
<dbReference type="InterPro" id="IPR013328">
    <property type="entry name" value="6PGD_dom2"/>
</dbReference>
<dbReference type="InterPro" id="IPR006108">
    <property type="entry name" value="3HC_DH_C"/>
</dbReference>
<dbReference type="SMART" id="SM00135">
    <property type="entry name" value="LY"/>
    <property type="match status" value="4"/>
</dbReference>
<name>A0A3E2GTN2_SCYLI</name>
<reference evidence="4 5" key="1">
    <citation type="submission" date="2018-05" db="EMBL/GenBank/DDBJ databases">
        <title>Draft genome sequence of Scytalidium lignicola DSM 105466, a ubiquitous saprotrophic fungus.</title>
        <authorList>
            <person name="Buettner E."/>
            <person name="Gebauer A.M."/>
            <person name="Hofrichter M."/>
            <person name="Liers C."/>
            <person name="Kellner H."/>
        </authorList>
    </citation>
    <scope>NUCLEOTIDE SEQUENCE [LARGE SCALE GENOMIC DNA]</scope>
    <source>
        <strain evidence="4 5">DSM 105466</strain>
    </source>
</reference>
<dbReference type="Pfam" id="PF02737">
    <property type="entry name" value="3HCDH_N"/>
    <property type="match status" value="1"/>
</dbReference>
<gene>
    <name evidence="4" type="ORF">B7463_g11894</name>
</gene>
<evidence type="ECO:0000256" key="1">
    <source>
        <dbReference type="ARBA" id="ARBA00023002"/>
    </source>
</evidence>
<comment type="caution">
    <text evidence="4">The sequence shown here is derived from an EMBL/GenBank/DDBJ whole genome shotgun (WGS) entry which is preliminary data.</text>
</comment>
<dbReference type="STRING" id="5539.A0A3E2GTN2"/>
<proteinExistence type="predicted"/>
<keyword evidence="5" id="KW-1185">Reference proteome</keyword>
<feature type="domain" description="3-hydroxyacyl-CoA dehydrogenase C-terminal" evidence="2">
    <location>
        <begin position="192"/>
        <end position="287"/>
    </location>
</feature>
<dbReference type="SUPFAM" id="SSF51735">
    <property type="entry name" value="NAD(P)-binding Rossmann-fold domains"/>
    <property type="match status" value="1"/>
</dbReference>
<dbReference type="GO" id="GO:0070403">
    <property type="term" value="F:NAD+ binding"/>
    <property type="evidence" value="ECO:0007669"/>
    <property type="project" value="InterPro"/>
</dbReference>
<evidence type="ECO:0000259" key="3">
    <source>
        <dbReference type="Pfam" id="PF02737"/>
    </source>
</evidence>
<dbReference type="OMA" id="PGCMIVE"/>
<dbReference type="GO" id="GO:0006631">
    <property type="term" value="P:fatty acid metabolic process"/>
    <property type="evidence" value="ECO:0007669"/>
    <property type="project" value="InterPro"/>
</dbReference>
<dbReference type="InterPro" id="IPR008927">
    <property type="entry name" value="6-PGluconate_DH-like_C_sf"/>
</dbReference>
<dbReference type="InterPro" id="IPR006176">
    <property type="entry name" value="3-OHacyl-CoA_DH_NAD-bd"/>
</dbReference>
<dbReference type="Gene3D" id="1.10.1040.10">
    <property type="entry name" value="N-(1-d-carboxylethyl)-l-norvaline Dehydrogenase, domain 2"/>
    <property type="match status" value="1"/>
</dbReference>
<organism evidence="4 5">
    <name type="scientific">Scytalidium lignicola</name>
    <name type="common">Hyphomycete</name>
    <dbReference type="NCBI Taxonomy" id="5539"/>
    <lineage>
        <taxon>Eukaryota</taxon>
        <taxon>Fungi</taxon>
        <taxon>Dikarya</taxon>
        <taxon>Ascomycota</taxon>
        <taxon>Pezizomycotina</taxon>
        <taxon>Leotiomycetes</taxon>
        <taxon>Leotiomycetes incertae sedis</taxon>
        <taxon>Scytalidium</taxon>
    </lineage>
</organism>
<keyword evidence="1" id="KW-0560">Oxidoreductase</keyword>
<dbReference type="Pfam" id="PF00725">
    <property type="entry name" value="3HCDH"/>
    <property type="match status" value="1"/>
</dbReference>
<feature type="non-terminal residue" evidence="4">
    <location>
        <position position="1"/>
    </location>
</feature>
<dbReference type="EMBL" id="NCSJ02000446">
    <property type="protein sequence ID" value="RFU24446.1"/>
    <property type="molecule type" value="Genomic_DNA"/>
</dbReference>
<dbReference type="Gene3D" id="3.40.50.720">
    <property type="entry name" value="NAD(P)-binding Rossmann-like Domain"/>
    <property type="match status" value="1"/>
</dbReference>
<dbReference type="SUPFAM" id="SSF63825">
    <property type="entry name" value="YWTD domain"/>
    <property type="match status" value="1"/>
</dbReference>
<accession>A0A3E2GTN2</accession>
<dbReference type="Proteomes" id="UP000258309">
    <property type="component" value="Unassembled WGS sequence"/>
</dbReference>